<dbReference type="AlphaFoldDB" id="A0A090RJL7"/>
<comment type="caution">
    <text evidence="2">The sequence shown here is derived from an EMBL/GenBank/DDBJ whole genome shotgun (WGS) entry which is preliminary data.</text>
</comment>
<proteinExistence type="predicted"/>
<sequence length="71" mass="8082">MVGMVDSKHASASATGGKSYDSRLSPDHLQMQSRSHIYRCAVALFSWVKRRKHRQKRHEKSPFNRAPKSGT</sequence>
<feature type="region of interest" description="Disordered" evidence="1">
    <location>
        <begin position="1"/>
        <end position="28"/>
    </location>
</feature>
<accession>A0A090RJL7</accession>
<evidence type="ECO:0000313" key="3">
    <source>
        <dbReference type="Proteomes" id="UP000029227"/>
    </source>
</evidence>
<gene>
    <name evidence="2" type="ORF">JCM19237_945</name>
</gene>
<protein>
    <submittedName>
        <fullName evidence="2">Uncharacterized protein</fullName>
    </submittedName>
</protein>
<evidence type="ECO:0000256" key="1">
    <source>
        <dbReference type="SAM" id="MobiDB-lite"/>
    </source>
</evidence>
<dbReference type="STRING" id="754436.JCM19237_945"/>
<evidence type="ECO:0000313" key="2">
    <source>
        <dbReference type="EMBL" id="GAL07707.1"/>
    </source>
</evidence>
<feature type="compositionally biased region" description="Basic residues" evidence="1">
    <location>
        <begin position="49"/>
        <end position="59"/>
    </location>
</feature>
<dbReference type="Proteomes" id="UP000029227">
    <property type="component" value="Unassembled WGS sequence"/>
</dbReference>
<organism evidence="2 3">
    <name type="scientific">Photobacterium aphoticum</name>
    <dbReference type="NCBI Taxonomy" id="754436"/>
    <lineage>
        <taxon>Bacteria</taxon>
        <taxon>Pseudomonadati</taxon>
        <taxon>Pseudomonadota</taxon>
        <taxon>Gammaproteobacteria</taxon>
        <taxon>Vibrionales</taxon>
        <taxon>Vibrionaceae</taxon>
        <taxon>Photobacterium</taxon>
    </lineage>
</organism>
<name>A0A090RJL7_9GAMM</name>
<feature type="region of interest" description="Disordered" evidence="1">
    <location>
        <begin position="49"/>
        <end position="71"/>
    </location>
</feature>
<dbReference type="EMBL" id="BBMN01000018">
    <property type="protein sequence ID" value="GAL07707.1"/>
    <property type="molecule type" value="Genomic_DNA"/>
</dbReference>
<reference evidence="2 3" key="1">
    <citation type="journal article" date="2014" name="Genome Announc.">
        <title>Draft Genome Sequences of Two Vibrionaceae Species, Vibrio ponticus C121 and Photobacterium aphoticum C119, Isolated as Coral Reef Microbiota.</title>
        <authorList>
            <person name="Al-saari N."/>
            <person name="Meirelles P.M."/>
            <person name="Mino S."/>
            <person name="Suda W."/>
            <person name="Oshima K."/>
            <person name="Hattori M."/>
            <person name="Ohkuma M."/>
            <person name="Thompson F.L."/>
            <person name="Gomez-Gil B."/>
            <person name="Sawabe T."/>
            <person name="Sawabe T."/>
        </authorList>
    </citation>
    <scope>NUCLEOTIDE SEQUENCE [LARGE SCALE GENOMIC DNA]</scope>
    <source>
        <strain evidence="2 3">JCM 19237</strain>
    </source>
</reference>